<sequence length="29" mass="3426">MNCAQIQTTYTHFLLSYKQYVDNSVKTNN</sequence>
<evidence type="ECO:0000313" key="2">
    <source>
        <dbReference type="Proteomes" id="UP000251431"/>
    </source>
</evidence>
<evidence type="ECO:0000313" key="1">
    <source>
        <dbReference type="EMBL" id="SPT99383.1"/>
    </source>
</evidence>
<accession>A0A2X0XPB7</accession>
<gene>
    <name evidence="1" type="ORF">NCTC7582_02256</name>
</gene>
<dbReference type="Proteomes" id="UP000251431">
    <property type="component" value="Unassembled WGS sequence"/>
</dbReference>
<name>A0A2X0XPB7_9BACI</name>
<organism evidence="1 2">
    <name type="scientific">Lysinibacillus capsici</name>
    <dbReference type="NCBI Taxonomy" id="2115968"/>
    <lineage>
        <taxon>Bacteria</taxon>
        <taxon>Bacillati</taxon>
        <taxon>Bacillota</taxon>
        <taxon>Bacilli</taxon>
        <taxon>Bacillales</taxon>
        <taxon>Bacillaceae</taxon>
        <taxon>Lysinibacillus</taxon>
    </lineage>
</organism>
<dbReference type="EMBL" id="UAQE01000001">
    <property type="protein sequence ID" value="SPT99383.1"/>
    <property type="molecule type" value="Genomic_DNA"/>
</dbReference>
<protein>
    <submittedName>
        <fullName evidence="1">Uncharacterized protein</fullName>
    </submittedName>
</protein>
<proteinExistence type="predicted"/>
<reference evidence="1 2" key="1">
    <citation type="submission" date="2018-06" db="EMBL/GenBank/DDBJ databases">
        <authorList>
            <consortium name="Pathogen Informatics"/>
            <person name="Doyle S."/>
        </authorList>
    </citation>
    <scope>NUCLEOTIDE SEQUENCE [LARGE SCALE GENOMIC DNA]</scope>
    <source>
        <strain evidence="1 2">NCTC7582</strain>
    </source>
</reference>
<dbReference type="AlphaFoldDB" id="A0A2X0XPB7"/>